<protein>
    <recommendedName>
        <fullName evidence="3">ferredoxin--NADP(+) reductase</fullName>
        <ecNumber evidence="3">1.18.1.2</ecNumber>
    </recommendedName>
</protein>
<proteinExistence type="inferred from homology"/>
<evidence type="ECO:0000256" key="9">
    <source>
        <dbReference type="PIRSR" id="PIRSR000362-1"/>
    </source>
</evidence>
<evidence type="ECO:0000313" key="13">
    <source>
        <dbReference type="Proteomes" id="UP000675163"/>
    </source>
</evidence>
<dbReference type="InterPro" id="IPR023753">
    <property type="entry name" value="FAD/NAD-binding_dom"/>
</dbReference>
<dbReference type="PANTHER" id="PTHR48467">
    <property type="entry name" value="GLUTAMATE SYNTHASE 1 [NADH], CHLOROPLASTIC-LIKE"/>
    <property type="match status" value="1"/>
</dbReference>
<keyword evidence="4" id="KW-0285">Flavoprotein</keyword>
<organism evidence="12 13">
    <name type="scientific">Leucobacter exalbidus</name>
    <dbReference type="NCBI Taxonomy" id="662960"/>
    <lineage>
        <taxon>Bacteria</taxon>
        <taxon>Bacillati</taxon>
        <taxon>Actinomycetota</taxon>
        <taxon>Actinomycetes</taxon>
        <taxon>Micrococcales</taxon>
        <taxon>Microbacteriaceae</taxon>
        <taxon>Leucobacter</taxon>
    </lineage>
</organism>
<evidence type="ECO:0000256" key="5">
    <source>
        <dbReference type="ARBA" id="ARBA00022827"/>
    </source>
</evidence>
<comment type="catalytic activity">
    <reaction evidence="8">
        <text>2 reduced [2Fe-2S]-[ferredoxin] + NADP(+) + H(+) = 2 oxidized [2Fe-2S]-[ferredoxin] + NADPH</text>
        <dbReference type="Rhea" id="RHEA:20125"/>
        <dbReference type="Rhea" id="RHEA-COMP:10000"/>
        <dbReference type="Rhea" id="RHEA-COMP:10001"/>
        <dbReference type="ChEBI" id="CHEBI:15378"/>
        <dbReference type="ChEBI" id="CHEBI:33737"/>
        <dbReference type="ChEBI" id="CHEBI:33738"/>
        <dbReference type="ChEBI" id="CHEBI:57783"/>
        <dbReference type="ChEBI" id="CHEBI:58349"/>
        <dbReference type="EC" id="1.18.1.2"/>
    </reaction>
</comment>
<feature type="binding site" evidence="9">
    <location>
        <position position="338"/>
    </location>
    <ligand>
        <name>FAD</name>
        <dbReference type="ChEBI" id="CHEBI:57692"/>
    </ligand>
</feature>
<evidence type="ECO:0000256" key="6">
    <source>
        <dbReference type="ARBA" id="ARBA00022857"/>
    </source>
</evidence>
<reference evidence="12" key="1">
    <citation type="submission" date="2021-02" db="EMBL/GenBank/DDBJ databases">
        <title>Sequencing the genomes of 1000 actinobacteria strains.</title>
        <authorList>
            <person name="Klenk H.-P."/>
        </authorList>
    </citation>
    <scope>NUCLEOTIDE SEQUENCE</scope>
    <source>
        <strain evidence="12">DSM 22850</strain>
    </source>
</reference>
<evidence type="ECO:0000256" key="4">
    <source>
        <dbReference type="ARBA" id="ARBA00022630"/>
    </source>
</evidence>
<evidence type="ECO:0000313" key="12">
    <source>
        <dbReference type="EMBL" id="MBP1327377.1"/>
    </source>
</evidence>
<dbReference type="Gene3D" id="3.40.50.720">
    <property type="entry name" value="NAD(P)-binding Rossmann-like Domain"/>
    <property type="match status" value="1"/>
</dbReference>
<keyword evidence="13" id="KW-1185">Reference proteome</keyword>
<feature type="binding site" evidence="9">
    <location>
        <position position="46"/>
    </location>
    <ligand>
        <name>FAD</name>
        <dbReference type="ChEBI" id="CHEBI:57692"/>
    </ligand>
</feature>
<dbReference type="Gene3D" id="3.50.50.60">
    <property type="entry name" value="FAD/NAD(P)-binding domain"/>
    <property type="match status" value="1"/>
</dbReference>
<dbReference type="Proteomes" id="UP000675163">
    <property type="component" value="Unassembled WGS sequence"/>
</dbReference>
<evidence type="ECO:0000256" key="1">
    <source>
        <dbReference type="ARBA" id="ARBA00001974"/>
    </source>
</evidence>
<keyword evidence="7 12" id="KW-0560">Oxidoreductase</keyword>
<sequence>MSTTPTPHVAIVGSGPAGCYFAQSLLRSVPESTVTLFDRLVSPFGLIRYGVAADHQHTKAITRQFERLFQSEAVRFAGNIEVGRDLTLEDLRANFDAVVIATGLSADRTLGIPGANLPGVIGAGTITRTLNAHPDEQATLPALGTDIVIVGAGNVALDLLRFLVKGADDYEASDVADSALQPYLTAPPEHITLVSRSDAAGSKGDPQMWKELAALARATYISADAIAPDTNLELDRTAAARVAALTDLVSDARGTQPGPRVTLRFGATPQRIISAADNAAQVTGIELSSAHGSVTVPATSVITAIGFDAADHPAPLLHAIASSSESGRVEPGLYRTGWAKRGPHGAIPENRACAKSVAEELATDLSAGSIVPSTTKHGFSGLSTSVQAQAVDYTDWLVLDAHERENAPAGRVRRKLSDHHHMAAIARGTATTTRA</sequence>
<evidence type="ECO:0000256" key="2">
    <source>
        <dbReference type="ARBA" id="ARBA00008312"/>
    </source>
</evidence>
<comment type="cofactor">
    <cofactor evidence="1 9">
        <name>FAD</name>
        <dbReference type="ChEBI" id="CHEBI:57692"/>
    </cofactor>
</comment>
<dbReference type="AlphaFoldDB" id="A0A940T4M1"/>
<feature type="domain" description="FAD/NAD(P)-binding" evidence="11">
    <location>
        <begin position="8"/>
        <end position="201"/>
    </location>
</feature>
<dbReference type="Pfam" id="PF07992">
    <property type="entry name" value="Pyr_redox_2"/>
    <property type="match status" value="1"/>
</dbReference>
<feature type="binding site" evidence="10">
    <location>
        <position position="345"/>
    </location>
    <ligand>
        <name>NADP(+)</name>
        <dbReference type="ChEBI" id="CHEBI:58349"/>
    </ligand>
</feature>
<evidence type="ECO:0000256" key="7">
    <source>
        <dbReference type="ARBA" id="ARBA00023002"/>
    </source>
</evidence>
<comment type="caution">
    <text evidence="12">The sequence shown here is derived from an EMBL/GenBank/DDBJ whole genome shotgun (WGS) entry which is preliminary data.</text>
</comment>
<dbReference type="SUPFAM" id="SSF51971">
    <property type="entry name" value="Nucleotide-binding domain"/>
    <property type="match status" value="1"/>
</dbReference>
<dbReference type="EC" id="1.18.1.2" evidence="3"/>
<evidence type="ECO:0000256" key="3">
    <source>
        <dbReference type="ARBA" id="ARBA00013223"/>
    </source>
</evidence>
<accession>A0A940T4M1</accession>
<gene>
    <name evidence="12" type="ORF">JOF28_002609</name>
</gene>
<feature type="binding site" evidence="9">
    <location>
        <position position="17"/>
    </location>
    <ligand>
        <name>FAD</name>
        <dbReference type="ChEBI" id="CHEBI:57692"/>
    </ligand>
</feature>
<feature type="binding site" evidence="9">
    <location>
        <begin position="345"/>
        <end position="347"/>
    </location>
    <ligand>
        <name>FAD</name>
        <dbReference type="ChEBI" id="CHEBI:57692"/>
    </ligand>
</feature>
<dbReference type="EMBL" id="JAFIDA010000001">
    <property type="protein sequence ID" value="MBP1327377.1"/>
    <property type="molecule type" value="Genomic_DNA"/>
</dbReference>
<name>A0A940T4M1_9MICO</name>
<dbReference type="InterPro" id="IPR055275">
    <property type="entry name" value="Ferredox_Rdtase"/>
</dbReference>
<keyword evidence="5 9" id="KW-0274">FAD</keyword>
<dbReference type="InterPro" id="IPR036188">
    <property type="entry name" value="FAD/NAD-bd_sf"/>
</dbReference>
<dbReference type="PIRSF" id="PIRSF000362">
    <property type="entry name" value="FNR"/>
    <property type="match status" value="1"/>
</dbReference>
<feature type="binding site" evidence="9">
    <location>
        <position position="82"/>
    </location>
    <ligand>
        <name>FAD</name>
        <dbReference type="ChEBI" id="CHEBI:57692"/>
    </ligand>
</feature>
<dbReference type="PRINTS" id="PR00419">
    <property type="entry name" value="ADXRDTASE"/>
</dbReference>
<dbReference type="InterPro" id="IPR021163">
    <property type="entry name" value="Ferredox_Rdtase_adrenod"/>
</dbReference>
<dbReference type="RefSeq" id="WP_209706141.1">
    <property type="nucleotide sequence ID" value="NZ_JAFIDA010000001.1"/>
</dbReference>
<dbReference type="GO" id="GO:0004324">
    <property type="term" value="F:ferredoxin-NADP+ reductase activity"/>
    <property type="evidence" value="ECO:0007669"/>
    <property type="project" value="UniProtKB-EC"/>
</dbReference>
<comment type="similarity">
    <text evidence="2">Belongs to the ferredoxin--NADP reductase type 1 family.</text>
</comment>
<dbReference type="PANTHER" id="PTHR48467:SF1">
    <property type="entry name" value="GLUTAMATE SYNTHASE 1 [NADH], CHLOROPLASTIC-LIKE"/>
    <property type="match status" value="1"/>
</dbReference>
<keyword evidence="6 10" id="KW-0521">NADP</keyword>
<evidence type="ECO:0000256" key="8">
    <source>
        <dbReference type="ARBA" id="ARBA00047776"/>
    </source>
</evidence>
<evidence type="ECO:0000256" key="10">
    <source>
        <dbReference type="PIRSR" id="PIRSR000362-2"/>
    </source>
</evidence>
<evidence type="ECO:0000259" key="11">
    <source>
        <dbReference type="Pfam" id="PF07992"/>
    </source>
</evidence>